<dbReference type="Proteomes" id="UP000789525">
    <property type="component" value="Unassembled WGS sequence"/>
</dbReference>
<proteinExistence type="predicted"/>
<evidence type="ECO:0000313" key="2">
    <source>
        <dbReference type="Proteomes" id="UP000789525"/>
    </source>
</evidence>
<dbReference type="EMBL" id="CAJVPT010013153">
    <property type="protein sequence ID" value="CAG8593402.1"/>
    <property type="molecule type" value="Genomic_DNA"/>
</dbReference>
<organism evidence="1 2">
    <name type="scientific">Acaulospora colombiana</name>
    <dbReference type="NCBI Taxonomy" id="27376"/>
    <lineage>
        <taxon>Eukaryota</taxon>
        <taxon>Fungi</taxon>
        <taxon>Fungi incertae sedis</taxon>
        <taxon>Mucoromycota</taxon>
        <taxon>Glomeromycotina</taxon>
        <taxon>Glomeromycetes</taxon>
        <taxon>Diversisporales</taxon>
        <taxon>Acaulosporaceae</taxon>
        <taxon>Acaulospora</taxon>
    </lineage>
</organism>
<accession>A0ACA9MHR1</accession>
<gene>
    <name evidence="1" type="ORF">ACOLOM_LOCUS6410</name>
</gene>
<protein>
    <submittedName>
        <fullName evidence="1">14537_t:CDS:1</fullName>
    </submittedName>
</protein>
<reference evidence="1" key="1">
    <citation type="submission" date="2021-06" db="EMBL/GenBank/DDBJ databases">
        <authorList>
            <person name="Kallberg Y."/>
            <person name="Tangrot J."/>
            <person name="Rosling A."/>
        </authorList>
    </citation>
    <scope>NUCLEOTIDE SEQUENCE</scope>
    <source>
        <strain evidence="1">CL356</strain>
    </source>
</reference>
<sequence>MSFSSFFGIQPSDSTFTNSSKKKSSSSHFNKPSLRVNVPKTPSKYKNKIYLPPTDNCASPLGTFGSSFLLRTSDLYNFVNIIDGDDYNNNGASTHDKNSISRTTLKTRLTQNNNEEVFSPLSPIYSDMKTRRNPISDSLRFSPSYFTNDEEIYVPYVSSPKTEGRNSYDSGVGMTFDEKLDDNDDNDSKNGNIKNVTSREIDLNKSSKISDQISSRNVISSSVSPIIFNSSLHKSSLYGPSGIPPLFTSSVNDYIGDSAFSGNENWMEY</sequence>
<name>A0ACA9MHR1_9GLOM</name>
<evidence type="ECO:0000313" key="1">
    <source>
        <dbReference type="EMBL" id="CAG8593402.1"/>
    </source>
</evidence>
<keyword evidence="2" id="KW-1185">Reference proteome</keyword>
<comment type="caution">
    <text evidence="1">The sequence shown here is derived from an EMBL/GenBank/DDBJ whole genome shotgun (WGS) entry which is preliminary data.</text>
</comment>